<reference evidence="2" key="1">
    <citation type="submission" date="2021-06" db="EMBL/GenBank/DDBJ databases">
        <title>Comparative genomics, transcriptomics and evolutionary studies reveal genomic signatures of adaptation to plant cell wall in hemibiotrophic fungi.</title>
        <authorList>
            <consortium name="DOE Joint Genome Institute"/>
            <person name="Baroncelli R."/>
            <person name="Diaz J.F."/>
            <person name="Benocci T."/>
            <person name="Peng M."/>
            <person name="Battaglia E."/>
            <person name="Haridas S."/>
            <person name="Andreopoulos W."/>
            <person name="Labutti K."/>
            <person name="Pangilinan J."/>
            <person name="Floch G.L."/>
            <person name="Makela M.R."/>
            <person name="Henrissat B."/>
            <person name="Grigoriev I.V."/>
            <person name="Crouch J.A."/>
            <person name="De Vries R.P."/>
            <person name="Sukno S.A."/>
            <person name="Thon M.R."/>
        </authorList>
    </citation>
    <scope>NUCLEOTIDE SEQUENCE</scope>
    <source>
        <strain evidence="2">MAFF235873</strain>
    </source>
</reference>
<evidence type="ECO:0000256" key="1">
    <source>
        <dbReference type="ARBA" id="ARBA00009508"/>
    </source>
</evidence>
<proteinExistence type="inferred from homology"/>
<gene>
    <name evidence="2" type="ORF">LX32DRAFT_596554</name>
</gene>
<dbReference type="Proteomes" id="UP001232148">
    <property type="component" value="Unassembled WGS sequence"/>
</dbReference>
<dbReference type="Pfam" id="PF13233">
    <property type="entry name" value="Complex1_LYR_2"/>
    <property type="match status" value="1"/>
</dbReference>
<comment type="caution">
    <text evidence="2">The sequence shown here is derived from an EMBL/GenBank/DDBJ whole genome shotgun (WGS) entry which is preliminary data.</text>
</comment>
<comment type="similarity">
    <text evidence="1">Belongs to the complex I LYR family.</text>
</comment>
<protein>
    <recommendedName>
        <fullName evidence="4">Complex 1 protein</fullName>
    </recommendedName>
</protein>
<evidence type="ECO:0000313" key="3">
    <source>
        <dbReference type="Proteomes" id="UP001232148"/>
    </source>
</evidence>
<dbReference type="InterPro" id="IPR052000">
    <property type="entry name" value="ETFRF1"/>
</dbReference>
<keyword evidence="3" id="KW-1185">Reference proteome</keyword>
<organism evidence="2 3">
    <name type="scientific">Colletotrichum zoysiae</name>
    <dbReference type="NCBI Taxonomy" id="1216348"/>
    <lineage>
        <taxon>Eukaryota</taxon>
        <taxon>Fungi</taxon>
        <taxon>Dikarya</taxon>
        <taxon>Ascomycota</taxon>
        <taxon>Pezizomycotina</taxon>
        <taxon>Sordariomycetes</taxon>
        <taxon>Hypocreomycetidae</taxon>
        <taxon>Glomerellales</taxon>
        <taxon>Glomerellaceae</taxon>
        <taxon>Colletotrichum</taxon>
        <taxon>Colletotrichum graminicola species complex</taxon>
    </lineage>
</organism>
<dbReference type="InterPro" id="IPR045296">
    <property type="entry name" value="Complex1_LYR_ETFRF1_LYRM5"/>
</dbReference>
<evidence type="ECO:0008006" key="4">
    <source>
        <dbReference type="Google" id="ProtNLM"/>
    </source>
</evidence>
<dbReference type="PANTHER" id="PTHR21024">
    <property type="entry name" value="GROWTH HORMONE-INDUCIBLE SOLUBLE PROTEIN-RELATED"/>
    <property type="match status" value="1"/>
</dbReference>
<accession>A0AAD9LYA8</accession>
<dbReference type="GO" id="GO:0005739">
    <property type="term" value="C:mitochondrion"/>
    <property type="evidence" value="ECO:0007669"/>
    <property type="project" value="TreeGrafter"/>
</dbReference>
<evidence type="ECO:0000313" key="2">
    <source>
        <dbReference type="EMBL" id="KAK2025514.1"/>
    </source>
</evidence>
<sequence length="114" mass="13074">MSAVNSELRRRVIGIYKELLYLGREYPLGYDYFRPRLHKAFSANAGLRDEDAIRRGIERAEYVRKGTFLCVSSRQFSVSFFTLAFPPSRCCLASLLGLSSNWCYESERSRSVGS</sequence>
<dbReference type="GO" id="GO:0090324">
    <property type="term" value="P:negative regulation of oxidative phosphorylation"/>
    <property type="evidence" value="ECO:0007669"/>
    <property type="project" value="InterPro"/>
</dbReference>
<dbReference type="EMBL" id="MU842935">
    <property type="protein sequence ID" value="KAK2025514.1"/>
    <property type="molecule type" value="Genomic_DNA"/>
</dbReference>
<dbReference type="GO" id="GO:0022904">
    <property type="term" value="P:respiratory electron transport chain"/>
    <property type="evidence" value="ECO:0007669"/>
    <property type="project" value="TreeGrafter"/>
</dbReference>
<dbReference type="CDD" id="cd20265">
    <property type="entry name" value="Complex1_LYR_ETFRF1_LYRM5"/>
    <property type="match status" value="1"/>
</dbReference>
<dbReference type="PANTHER" id="PTHR21024:SF0">
    <property type="entry name" value="ELECTRON TRANSFER FLAVOPROTEIN REGULATORY FACTOR 1"/>
    <property type="match status" value="1"/>
</dbReference>
<name>A0AAD9LYA8_9PEZI</name>
<dbReference type="AlphaFoldDB" id="A0AAD9LYA8"/>